<dbReference type="EMBL" id="CP019401">
    <property type="protein sequence ID" value="AQU79718.1"/>
    <property type="molecule type" value="Genomic_DNA"/>
</dbReference>
<proteinExistence type="predicted"/>
<dbReference type="RefSeq" id="WP_071152997.1">
    <property type="nucleotide sequence ID" value="NZ_CP019401.1"/>
</dbReference>
<accession>A0ABN4XMI5</accession>
<dbReference type="InterPro" id="IPR018989">
    <property type="entry name" value="DUF2001"/>
</dbReference>
<evidence type="ECO:0000313" key="1">
    <source>
        <dbReference type="EMBL" id="AQU79718.1"/>
    </source>
</evidence>
<sequence length="143" mass="16126">MNPYQAHEAFSGTYAQVIENGKWLAQFHSVNADLETAYEEVRQSGRLNPGQKFSGYTISGSMTGHQYDAEFIKRLTSFMRNPKLAPPVTNLLMVNEDPAVESPYKVQLYGVKFSSFPLFNGEHGTVVEQEFSFTADSFEIIEE</sequence>
<gene>
    <name evidence="1" type="ORF">AJGP001_10780</name>
</gene>
<dbReference type="InterPro" id="IPR038628">
    <property type="entry name" value="XkdM-like_sf"/>
</dbReference>
<organism evidence="1 2">
    <name type="scientific">Planococcus faecalis</name>
    <dbReference type="NCBI Taxonomy" id="1598147"/>
    <lineage>
        <taxon>Bacteria</taxon>
        <taxon>Bacillati</taxon>
        <taxon>Bacillota</taxon>
        <taxon>Bacilli</taxon>
        <taxon>Bacillales</taxon>
        <taxon>Caryophanaceae</taxon>
        <taxon>Planococcus</taxon>
    </lineage>
</organism>
<protein>
    <recommendedName>
        <fullName evidence="3">Phage portal protein</fullName>
    </recommendedName>
</protein>
<dbReference type="Gene3D" id="2.30.110.40">
    <property type="entry name" value="Phage tail tube protein"/>
    <property type="match status" value="1"/>
</dbReference>
<evidence type="ECO:0008006" key="3">
    <source>
        <dbReference type="Google" id="ProtNLM"/>
    </source>
</evidence>
<reference evidence="1 2" key="1">
    <citation type="submission" date="2017-01" db="EMBL/GenBank/DDBJ databases">
        <title>Planococcus faecalis genome complete sequence.</title>
        <authorList>
            <person name="Lee P.C."/>
        </authorList>
    </citation>
    <scope>NUCLEOTIDE SEQUENCE [LARGE SCALE GENOMIC DNA]</scope>
    <source>
        <strain evidence="1 2">AJ003</strain>
    </source>
</reference>
<name>A0ABN4XMI5_9BACL</name>
<dbReference type="SUPFAM" id="SSF69279">
    <property type="entry name" value="Phage tail proteins"/>
    <property type="match status" value="1"/>
</dbReference>
<keyword evidence="2" id="KW-1185">Reference proteome</keyword>
<evidence type="ECO:0000313" key="2">
    <source>
        <dbReference type="Proteomes" id="UP000189661"/>
    </source>
</evidence>
<dbReference type="Proteomes" id="UP000189661">
    <property type="component" value="Chromosome"/>
</dbReference>
<dbReference type="Pfam" id="PF09393">
    <property type="entry name" value="DUF2001"/>
    <property type="match status" value="1"/>
</dbReference>